<evidence type="ECO:0000259" key="2">
    <source>
        <dbReference type="Pfam" id="PF09339"/>
    </source>
</evidence>
<keyword evidence="4" id="KW-1185">Reference proteome</keyword>
<evidence type="ECO:0000256" key="1">
    <source>
        <dbReference type="SAM" id="MobiDB-lite"/>
    </source>
</evidence>
<dbReference type="InterPro" id="IPR036388">
    <property type="entry name" value="WH-like_DNA-bd_sf"/>
</dbReference>
<feature type="region of interest" description="Disordered" evidence="1">
    <location>
        <begin position="1"/>
        <end position="20"/>
    </location>
</feature>
<evidence type="ECO:0000313" key="4">
    <source>
        <dbReference type="Proteomes" id="UP001550739"/>
    </source>
</evidence>
<dbReference type="Gene3D" id="1.10.10.10">
    <property type="entry name" value="Winged helix-like DNA-binding domain superfamily/Winged helix DNA-binding domain"/>
    <property type="match status" value="1"/>
</dbReference>
<accession>A0ABV2ZW24</accession>
<gene>
    <name evidence="3" type="ORF">AB0E89_40705</name>
</gene>
<sequence>MPPRDEPAPPPADGTTPKRTYQVEALTKGLRILVLFTEQRPSMKLTDMAAETGVPLSSRSAARPGAAWTWWSRPTDRCAGSPRPPGRR</sequence>
<evidence type="ECO:0000313" key="3">
    <source>
        <dbReference type="EMBL" id="MEU3786781.1"/>
    </source>
</evidence>
<comment type="caution">
    <text evidence="3">The sequence shown here is derived from an EMBL/GenBank/DDBJ whole genome shotgun (WGS) entry which is preliminary data.</text>
</comment>
<feature type="domain" description="HTH iclR-type" evidence="2">
    <location>
        <begin position="25"/>
        <end position="58"/>
    </location>
</feature>
<name>A0ABV2ZW24_9ACTN</name>
<organism evidence="3 4">
    <name type="scientific">Streptomyces sp. 900129855</name>
    <dbReference type="NCBI Taxonomy" id="3155129"/>
    <lineage>
        <taxon>Bacteria</taxon>
        <taxon>Bacillati</taxon>
        <taxon>Actinomycetota</taxon>
        <taxon>Actinomycetes</taxon>
        <taxon>Kitasatosporales</taxon>
        <taxon>Streptomycetaceae</taxon>
        <taxon>Streptomyces</taxon>
    </lineage>
</organism>
<proteinExistence type="predicted"/>
<dbReference type="InterPro" id="IPR005471">
    <property type="entry name" value="Tscrpt_reg_IclR_N"/>
</dbReference>
<reference evidence="3 4" key="1">
    <citation type="submission" date="2024-06" db="EMBL/GenBank/DDBJ databases">
        <title>The Natural Products Discovery Center: Release of the First 8490 Sequenced Strains for Exploring Actinobacteria Biosynthetic Diversity.</title>
        <authorList>
            <person name="Kalkreuter E."/>
            <person name="Kautsar S.A."/>
            <person name="Yang D."/>
            <person name="Bader C.D."/>
            <person name="Teijaro C.N."/>
            <person name="Fluegel L."/>
            <person name="Davis C.M."/>
            <person name="Simpson J.R."/>
            <person name="Lauterbach L."/>
            <person name="Steele A.D."/>
            <person name="Gui C."/>
            <person name="Meng S."/>
            <person name="Li G."/>
            <person name="Viehrig K."/>
            <person name="Ye F."/>
            <person name="Su P."/>
            <person name="Kiefer A.F."/>
            <person name="Nichols A."/>
            <person name="Cepeda A.J."/>
            <person name="Yan W."/>
            <person name="Fan B."/>
            <person name="Jiang Y."/>
            <person name="Adhikari A."/>
            <person name="Zheng C.-J."/>
            <person name="Schuster L."/>
            <person name="Cowan T.M."/>
            <person name="Smanski M.J."/>
            <person name="Chevrette M.G."/>
            <person name="De Carvalho L.P.S."/>
            <person name="Shen B."/>
        </authorList>
    </citation>
    <scope>NUCLEOTIDE SEQUENCE [LARGE SCALE GENOMIC DNA]</scope>
    <source>
        <strain evidence="3 4">NPDC033843</strain>
    </source>
</reference>
<dbReference type="Pfam" id="PF09339">
    <property type="entry name" value="HTH_IclR"/>
    <property type="match status" value="1"/>
</dbReference>
<dbReference type="Proteomes" id="UP001550739">
    <property type="component" value="Unassembled WGS sequence"/>
</dbReference>
<protein>
    <submittedName>
        <fullName evidence="3">Helix-turn-helix domain-containing protein</fullName>
    </submittedName>
</protein>
<dbReference type="RefSeq" id="WP_334582971.1">
    <property type="nucleotide sequence ID" value="NZ_JBEZVE010000032.1"/>
</dbReference>
<dbReference type="EMBL" id="JBEZVE010000032">
    <property type="protein sequence ID" value="MEU3786781.1"/>
    <property type="molecule type" value="Genomic_DNA"/>
</dbReference>